<dbReference type="Proteomes" id="UP000698059">
    <property type="component" value="Unassembled WGS sequence"/>
</dbReference>
<name>A0ABS2LGP1_9CELL</name>
<dbReference type="RefSeq" id="WP_205307244.1">
    <property type="nucleotide sequence ID" value="NZ_BAAAVF010000004.1"/>
</dbReference>
<feature type="transmembrane region" description="Helical" evidence="1">
    <location>
        <begin position="110"/>
        <end position="127"/>
    </location>
</feature>
<accession>A0ABS2LGP1</accession>
<dbReference type="EMBL" id="JAFBBO010000001">
    <property type="protein sequence ID" value="MBM7479284.1"/>
    <property type="molecule type" value="Genomic_DNA"/>
</dbReference>
<gene>
    <name evidence="2" type="ORF">JOD49_002204</name>
</gene>
<evidence type="ECO:0000256" key="1">
    <source>
        <dbReference type="SAM" id="Phobius"/>
    </source>
</evidence>
<evidence type="ECO:0000313" key="2">
    <source>
        <dbReference type="EMBL" id="MBM7479284.1"/>
    </source>
</evidence>
<sequence length="182" mass="19562">MTTILAAVLTSGAVSAYVSSRLAVDRHTKEHEALSADLTLFKDLSEIAPDRTTEDVALAAVVRARLRQRLTRALIPSQLPFVAGLGLVAAVLVVASALVSGDEYQQALEVVLWGVMLLGVPLLWVALAENRLHSDVATFLDTNRAHDLPRWASLVLTPDVKNAYKYLVNQSGPHAAESSMPA</sequence>
<proteinExistence type="predicted"/>
<protein>
    <submittedName>
        <fullName evidence="2">Uncharacterized protein</fullName>
    </submittedName>
</protein>
<keyword evidence="1" id="KW-0812">Transmembrane</keyword>
<reference evidence="2 3" key="1">
    <citation type="submission" date="2021-01" db="EMBL/GenBank/DDBJ databases">
        <title>Sequencing the genomes of 1000 actinobacteria strains.</title>
        <authorList>
            <person name="Klenk H.-P."/>
        </authorList>
    </citation>
    <scope>NUCLEOTIDE SEQUENCE [LARGE SCALE GENOMIC DNA]</scope>
    <source>
        <strain evidence="2 3">DSM 46000</strain>
    </source>
</reference>
<feature type="transmembrane region" description="Helical" evidence="1">
    <location>
        <begin position="79"/>
        <end position="98"/>
    </location>
</feature>
<keyword evidence="1" id="KW-0472">Membrane</keyword>
<keyword evidence="1" id="KW-1133">Transmembrane helix</keyword>
<keyword evidence="3" id="KW-1185">Reference proteome</keyword>
<organism evidence="2 3">
    <name type="scientific">Oerskovia jenensis</name>
    <dbReference type="NCBI Taxonomy" id="162169"/>
    <lineage>
        <taxon>Bacteria</taxon>
        <taxon>Bacillati</taxon>
        <taxon>Actinomycetota</taxon>
        <taxon>Actinomycetes</taxon>
        <taxon>Micrococcales</taxon>
        <taxon>Cellulomonadaceae</taxon>
        <taxon>Oerskovia</taxon>
    </lineage>
</organism>
<evidence type="ECO:0000313" key="3">
    <source>
        <dbReference type="Proteomes" id="UP000698059"/>
    </source>
</evidence>
<comment type="caution">
    <text evidence="2">The sequence shown here is derived from an EMBL/GenBank/DDBJ whole genome shotgun (WGS) entry which is preliminary data.</text>
</comment>